<gene>
    <name evidence="2" type="ORF">HQ945_22020</name>
</gene>
<keyword evidence="3" id="KW-1185">Reference proteome</keyword>
<comment type="caution">
    <text evidence="2">The sequence shown here is derived from an EMBL/GenBank/DDBJ whole genome shotgun (WGS) entry which is preliminary data.</text>
</comment>
<name>A0A849VVE6_9HYPH</name>
<dbReference type="Pfam" id="PF00535">
    <property type="entry name" value="Glycos_transf_2"/>
    <property type="match status" value="1"/>
</dbReference>
<dbReference type="SUPFAM" id="SSF53448">
    <property type="entry name" value="Nucleotide-diphospho-sugar transferases"/>
    <property type="match status" value="1"/>
</dbReference>
<accession>A0A849VVE6</accession>
<dbReference type="CDD" id="cd00761">
    <property type="entry name" value="Glyco_tranf_GTA_type"/>
    <property type="match status" value="1"/>
</dbReference>
<dbReference type="InterPro" id="IPR001173">
    <property type="entry name" value="Glyco_trans_2-like"/>
</dbReference>
<dbReference type="PANTHER" id="PTHR43685:SF2">
    <property type="entry name" value="GLYCOSYLTRANSFERASE 2-LIKE DOMAIN-CONTAINING PROTEIN"/>
    <property type="match status" value="1"/>
</dbReference>
<dbReference type="EMBL" id="JABUMX010000008">
    <property type="protein sequence ID" value="NTS33941.1"/>
    <property type="molecule type" value="Genomic_DNA"/>
</dbReference>
<protein>
    <submittedName>
        <fullName evidence="2">Glycosyltransferase family 2 protein</fullName>
    </submittedName>
</protein>
<organism evidence="2 3">
    <name type="scientific">Phyllobacterium pellucidum</name>
    <dbReference type="NCBI Taxonomy" id="2740464"/>
    <lineage>
        <taxon>Bacteria</taxon>
        <taxon>Pseudomonadati</taxon>
        <taxon>Pseudomonadota</taxon>
        <taxon>Alphaproteobacteria</taxon>
        <taxon>Hyphomicrobiales</taxon>
        <taxon>Phyllobacteriaceae</taxon>
        <taxon>Phyllobacterium</taxon>
    </lineage>
</organism>
<dbReference type="AlphaFoldDB" id="A0A849VVE6"/>
<evidence type="ECO:0000259" key="1">
    <source>
        <dbReference type="Pfam" id="PF00535"/>
    </source>
</evidence>
<feature type="domain" description="Glycosyltransferase 2-like" evidence="1">
    <location>
        <begin position="19"/>
        <end position="180"/>
    </location>
</feature>
<reference evidence="2 3" key="1">
    <citation type="submission" date="2020-05" db="EMBL/GenBank/DDBJ databases">
        <authorList>
            <person name="Kim M.K."/>
        </authorList>
    </citation>
    <scope>NUCLEOTIDE SEQUENCE [LARGE SCALE GENOMIC DNA]</scope>
    <source>
        <strain evidence="2 3">BT25</strain>
    </source>
</reference>
<dbReference type="GO" id="GO:0016740">
    <property type="term" value="F:transferase activity"/>
    <property type="evidence" value="ECO:0007669"/>
    <property type="project" value="UniProtKB-KW"/>
</dbReference>
<dbReference type="InterPro" id="IPR050834">
    <property type="entry name" value="Glycosyltransf_2"/>
</dbReference>
<dbReference type="Proteomes" id="UP000550508">
    <property type="component" value="Unassembled WGS sequence"/>
</dbReference>
<dbReference type="Gene3D" id="3.90.550.10">
    <property type="entry name" value="Spore Coat Polysaccharide Biosynthesis Protein SpsA, Chain A"/>
    <property type="match status" value="1"/>
</dbReference>
<dbReference type="InterPro" id="IPR029044">
    <property type="entry name" value="Nucleotide-diphossugar_trans"/>
</dbReference>
<evidence type="ECO:0000313" key="3">
    <source>
        <dbReference type="Proteomes" id="UP000550508"/>
    </source>
</evidence>
<sequence length="334" mass="37241">MDHSSAAKPALAGRRRICIGTVTRNRPQMLAQLLESYGRLERPSDTDLVFIIIENSGHATLDRIIEMFRLQAPETSVRYEIEPNLGIASARNLAIECAIDACGELLTFADDDETVEPDWLMHLLSERDKLDLDIVGSPVRPAPIDADASFRERLVWNGLVWHSRACEAKCRRMRDTGSHHRIKLATGSWMGRVEFFRSTGLRFDTQLGLAGGEDWRLWSEARKMGALTGWTPLAVAHETIPSARLTFLYQFKRNKDHCTTEFRSKLEKRPLKTLLRLPGSLAARILSFALYCLAAPFTGGQSLVRATSCLGSITGLIAACLGCKSAHYRRTDGA</sequence>
<evidence type="ECO:0000313" key="2">
    <source>
        <dbReference type="EMBL" id="NTS33941.1"/>
    </source>
</evidence>
<dbReference type="PANTHER" id="PTHR43685">
    <property type="entry name" value="GLYCOSYLTRANSFERASE"/>
    <property type="match status" value="1"/>
</dbReference>
<proteinExistence type="predicted"/>
<keyword evidence="2" id="KW-0808">Transferase</keyword>